<dbReference type="AlphaFoldDB" id="A0AAD9MYR1"/>
<sequence>MVTKGPPLVTIGTMRIHDLEQLENATNTTLKTAMSNERSKRWNKVVHTYRLLTRMLNKNNFPADVSIPPCYSMLMYETYYHLGTALQHLGSNKEAVIQYTKAIESVFVPKNGCLAGCNSNSCLMTPLYARRAFAFAKTGDLKNALKDAEKAVVLDSKNPDVFCIRALVRSTRNELTLALQDARRALKYNPNHLCALIIKGCLDEPQEPDEWLEPGKTVENIEHKKACSVNPDCHNFLDVQDFNHVNIVAFYERFLYSLSIPHTVSEIVFIPRKSSSTFYSTSESSAKSTDLKISTTLNRVQNQCTQLGMASHSQSTVQSFEQQSIIKPFRCGTPSGMSKERDVKAAQRRKHYAESIREHVTRPKTADDVIAHRERQRLKMELAAFRASKRAQKMTLADTKITSRDRGHVGMAAAATKRNLELSDITGRRMTVFQETNIKDAPRMYYRPWLGDKLPVADMDRKQWHHPPFRV</sequence>
<dbReference type="InterPro" id="IPR011990">
    <property type="entry name" value="TPR-like_helical_dom_sf"/>
</dbReference>
<proteinExistence type="predicted"/>
<keyword evidence="1" id="KW-0677">Repeat</keyword>
<dbReference type="Gene3D" id="1.25.40.10">
    <property type="entry name" value="Tetratricopeptide repeat domain"/>
    <property type="match status" value="1"/>
</dbReference>
<keyword evidence="2" id="KW-0802">TPR repeat</keyword>
<dbReference type="InterPro" id="IPR050498">
    <property type="entry name" value="Ycf3"/>
</dbReference>
<name>A0AAD9MYR1_9ANNE</name>
<dbReference type="Pfam" id="PF13181">
    <property type="entry name" value="TPR_8"/>
    <property type="match status" value="1"/>
</dbReference>
<dbReference type="SUPFAM" id="SSF48452">
    <property type="entry name" value="TPR-like"/>
    <property type="match status" value="1"/>
</dbReference>
<dbReference type="Proteomes" id="UP001208570">
    <property type="component" value="Unassembled WGS sequence"/>
</dbReference>
<evidence type="ECO:0000313" key="4">
    <source>
        <dbReference type="Proteomes" id="UP001208570"/>
    </source>
</evidence>
<dbReference type="EMBL" id="JAODUP010000465">
    <property type="protein sequence ID" value="KAK2149138.1"/>
    <property type="molecule type" value="Genomic_DNA"/>
</dbReference>
<dbReference type="SMART" id="SM00028">
    <property type="entry name" value="TPR"/>
    <property type="match status" value="3"/>
</dbReference>
<organism evidence="3 4">
    <name type="scientific">Paralvinella palmiformis</name>
    <dbReference type="NCBI Taxonomy" id="53620"/>
    <lineage>
        <taxon>Eukaryota</taxon>
        <taxon>Metazoa</taxon>
        <taxon>Spiralia</taxon>
        <taxon>Lophotrochozoa</taxon>
        <taxon>Annelida</taxon>
        <taxon>Polychaeta</taxon>
        <taxon>Sedentaria</taxon>
        <taxon>Canalipalpata</taxon>
        <taxon>Terebellida</taxon>
        <taxon>Terebelliformia</taxon>
        <taxon>Alvinellidae</taxon>
        <taxon>Paralvinella</taxon>
    </lineage>
</organism>
<dbReference type="InterPro" id="IPR019734">
    <property type="entry name" value="TPR_rpt"/>
</dbReference>
<keyword evidence="4" id="KW-1185">Reference proteome</keyword>
<evidence type="ECO:0000313" key="3">
    <source>
        <dbReference type="EMBL" id="KAK2149138.1"/>
    </source>
</evidence>
<reference evidence="3" key="1">
    <citation type="journal article" date="2023" name="Mol. Biol. Evol.">
        <title>Third-Generation Sequencing Reveals the Adaptive Role of the Epigenome in Three Deep-Sea Polychaetes.</title>
        <authorList>
            <person name="Perez M."/>
            <person name="Aroh O."/>
            <person name="Sun Y."/>
            <person name="Lan Y."/>
            <person name="Juniper S.K."/>
            <person name="Young C.R."/>
            <person name="Angers B."/>
            <person name="Qian P.Y."/>
        </authorList>
    </citation>
    <scope>NUCLEOTIDE SEQUENCE</scope>
    <source>
        <strain evidence="3">P08H-3</strain>
    </source>
</reference>
<gene>
    <name evidence="3" type="ORF">LSH36_465g02060</name>
</gene>
<accession>A0AAD9MYR1</accession>
<dbReference type="PANTHER" id="PTHR44858:SF1">
    <property type="entry name" value="UDP-N-ACETYLGLUCOSAMINE--PEPTIDE N-ACETYLGLUCOSAMINYLTRANSFERASE SPINDLY-RELATED"/>
    <property type="match status" value="1"/>
</dbReference>
<comment type="caution">
    <text evidence="3">The sequence shown here is derived from an EMBL/GenBank/DDBJ whole genome shotgun (WGS) entry which is preliminary data.</text>
</comment>
<evidence type="ECO:0000256" key="2">
    <source>
        <dbReference type="ARBA" id="ARBA00022803"/>
    </source>
</evidence>
<dbReference type="PANTHER" id="PTHR44858">
    <property type="entry name" value="TETRATRICOPEPTIDE REPEAT PROTEIN 6"/>
    <property type="match status" value="1"/>
</dbReference>
<evidence type="ECO:0000256" key="1">
    <source>
        <dbReference type="ARBA" id="ARBA00022737"/>
    </source>
</evidence>
<protein>
    <submittedName>
        <fullName evidence="3">Uncharacterized protein</fullName>
    </submittedName>
</protein>